<dbReference type="InterPro" id="IPR036812">
    <property type="entry name" value="NAD(P)_OxRdtase_dom_sf"/>
</dbReference>
<dbReference type="Pfam" id="PF00248">
    <property type="entry name" value="Aldo_ket_red"/>
    <property type="match status" value="1"/>
</dbReference>
<dbReference type="RefSeq" id="WP_165180740.1">
    <property type="nucleotide sequence ID" value="NZ_JAAKZI010000004.1"/>
</dbReference>
<dbReference type="InterPro" id="IPR050523">
    <property type="entry name" value="AKR_Detox_Biosynth"/>
</dbReference>
<dbReference type="SUPFAM" id="SSF51430">
    <property type="entry name" value="NAD(P)-linked oxidoreductase"/>
    <property type="match status" value="1"/>
</dbReference>
<accession>A0ABX0DEN9</accession>
<evidence type="ECO:0000313" key="3">
    <source>
        <dbReference type="Proteomes" id="UP000479226"/>
    </source>
</evidence>
<dbReference type="Gene3D" id="3.20.20.100">
    <property type="entry name" value="NADP-dependent oxidoreductase domain"/>
    <property type="match status" value="1"/>
</dbReference>
<proteinExistence type="predicted"/>
<protein>
    <submittedName>
        <fullName evidence="2">Aldo/keto reductase</fullName>
    </submittedName>
</protein>
<reference evidence="2 3" key="1">
    <citation type="submission" date="2020-02" db="EMBL/GenBank/DDBJ databases">
        <title>Genome sequence of the type strain DSM 27180 of Arthrobacter silviterrae.</title>
        <authorList>
            <person name="Gao J."/>
            <person name="Sun J."/>
        </authorList>
    </citation>
    <scope>NUCLEOTIDE SEQUENCE [LARGE SCALE GENOMIC DNA]</scope>
    <source>
        <strain evidence="2 3">DSM 27180</strain>
    </source>
</reference>
<name>A0ABX0DEN9_9MICC</name>
<keyword evidence="3" id="KW-1185">Reference proteome</keyword>
<comment type="caution">
    <text evidence="2">The sequence shown here is derived from an EMBL/GenBank/DDBJ whole genome shotgun (WGS) entry which is preliminary data.</text>
</comment>
<feature type="domain" description="NADP-dependent oxidoreductase" evidence="1">
    <location>
        <begin position="16"/>
        <end position="307"/>
    </location>
</feature>
<evidence type="ECO:0000259" key="1">
    <source>
        <dbReference type="Pfam" id="PF00248"/>
    </source>
</evidence>
<gene>
    <name evidence="2" type="ORF">G6N77_04120</name>
</gene>
<evidence type="ECO:0000313" key="2">
    <source>
        <dbReference type="EMBL" id="NGN82652.1"/>
    </source>
</evidence>
<dbReference type="EMBL" id="JAAKZI010000004">
    <property type="protein sequence ID" value="NGN82652.1"/>
    <property type="molecule type" value="Genomic_DNA"/>
</dbReference>
<dbReference type="InterPro" id="IPR023210">
    <property type="entry name" value="NADP_OxRdtase_dom"/>
</dbReference>
<dbReference type="Proteomes" id="UP000479226">
    <property type="component" value="Unassembled WGS sequence"/>
</dbReference>
<sequence>MEQRFVGTSGLRVSALALGTMTWGRETDEEAAKEQLCTFMEAGGTTVDTAVSYVEGRSEAILGELLGDVVPRSDVVLVSKAGVSHRNGKRMVDTSRRAMLASLDATLARLGTDHLDLWLAHIWDENVPLEETLSALDLAVSTGRARYAGVSNYSGWQLARAATLSDTALVANQVEYSLLSRGIEREVLPAAEHVGSGVMCWAPLGRGVLTGKYRGQIPADSRGASEAMGSYVEPYLKGRPSRITEALVTAAKGLGRAPLDVALSWVLDQQGVAGAVVGPRTPAQLESILASSLEPLPEQISAVLDEVSHP</sequence>
<dbReference type="PANTHER" id="PTHR43364">
    <property type="entry name" value="NADH-SPECIFIC METHYLGLYOXAL REDUCTASE-RELATED"/>
    <property type="match status" value="1"/>
</dbReference>
<dbReference type="PANTHER" id="PTHR43364:SF18">
    <property type="entry name" value="OXIDOREDUCTASE"/>
    <property type="match status" value="1"/>
</dbReference>
<organism evidence="2 3">
    <name type="scientific">Arthrobacter silviterrae</name>
    <dbReference type="NCBI Taxonomy" id="2026658"/>
    <lineage>
        <taxon>Bacteria</taxon>
        <taxon>Bacillati</taxon>
        <taxon>Actinomycetota</taxon>
        <taxon>Actinomycetes</taxon>
        <taxon>Micrococcales</taxon>
        <taxon>Micrococcaceae</taxon>
        <taxon>Arthrobacter</taxon>
    </lineage>
</organism>